<comment type="cofactor">
    <cofactor evidence="7">
        <name>Zn(2+)</name>
        <dbReference type="ChEBI" id="CHEBI:29105"/>
    </cofactor>
    <text evidence="7">Binds 1 zinc ion.</text>
</comment>
<dbReference type="Proteomes" id="UP000190868">
    <property type="component" value="Chromosome"/>
</dbReference>
<keyword evidence="5 7" id="KW-0378">Hydrolase</keyword>
<gene>
    <name evidence="7" type="primary">ybeY</name>
    <name evidence="8" type="ORF">CPIN18021_0035</name>
</gene>
<keyword evidence="4 7" id="KW-0255">Endonuclease</keyword>
<dbReference type="InterPro" id="IPR002036">
    <property type="entry name" value="YbeY"/>
</dbReference>
<comment type="similarity">
    <text evidence="1 7">Belongs to the endoribonuclease YbeY family.</text>
</comment>
<dbReference type="NCBIfam" id="TIGR00043">
    <property type="entry name" value="rRNA maturation RNase YbeY"/>
    <property type="match status" value="1"/>
</dbReference>
<feature type="binding site" evidence="7">
    <location>
        <position position="104"/>
    </location>
    <ligand>
        <name>Zn(2+)</name>
        <dbReference type="ChEBI" id="CHEBI:29105"/>
        <note>catalytic</note>
    </ligand>
</feature>
<keyword evidence="3 7" id="KW-0479">Metal-binding</keyword>
<dbReference type="EC" id="3.1.-.-" evidence="7"/>
<evidence type="ECO:0000256" key="5">
    <source>
        <dbReference type="ARBA" id="ARBA00022801"/>
    </source>
</evidence>
<accession>A0A1S6U545</accession>
<comment type="function">
    <text evidence="7">Single strand-specific metallo-endoribonuclease involved in late-stage 70S ribosome quality control and in maturation of the 3' terminus of the 16S rRNA.</text>
</comment>
<evidence type="ECO:0000256" key="3">
    <source>
        <dbReference type="ARBA" id="ARBA00022723"/>
    </source>
</evidence>
<feature type="binding site" evidence="7">
    <location>
        <position position="94"/>
    </location>
    <ligand>
        <name>Zn(2+)</name>
        <dbReference type="ChEBI" id="CHEBI:29105"/>
        <note>catalytic</note>
    </ligand>
</feature>
<organism evidence="8 9">
    <name type="scientific">Campylobacter pinnipediorum subsp. caledonicus</name>
    <dbReference type="NCBI Taxonomy" id="1874362"/>
    <lineage>
        <taxon>Bacteria</taxon>
        <taxon>Pseudomonadati</taxon>
        <taxon>Campylobacterota</taxon>
        <taxon>Epsilonproteobacteria</taxon>
        <taxon>Campylobacterales</taxon>
        <taxon>Campylobacteraceae</taxon>
        <taxon>Campylobacter</taxon>
    </lineage>
</organism>
<dbReference type="AlphaFoldDB" id="A0A1S6U545"/>
<dbReference type="Gene3D" id="3.40.390.30">
    <property type="entry name" value="Metalloproteases ('zincins'), catalytic domain"/>
    <property type="match status" value="1"/>
</dbReference>
<proteinExistence type="inferred from homology"/>
<evidence type="ECO:0000313" key="9">
    <source>
        <dbReference type="Proteomes" id="UP000190868"/>
    </source>
</evidence>
<keyword evidence="6 7" id="KW-0862">Zinc</keyword>
<evidence type="ECO:0000256" key="4">
    <source>
        <dbReference type="ARBA" id="ARBA00022759"/>
    </source>
</evidence>
<dbReference type="RefSeq" id="WP_078422646.1">
    <property type="nucleotide sequence ID" value="NZ_CP017018.1"/>
</dbReference>
<dbReference type="PANTHER" id="PTHR46986:SF1">
    <property type="entry name" value="ENDORIBONUCLEASE YBEY, CHLOROPLASTIC"/>
    <property type="match status" value="1"/>
</dbReference>
<reference evidence="9" key="1">
    <citation type="submission" date="2016-09" db="EMBL/GenBank/DDBJ databases">
        <title>Comparative genomics of the Campylobacter concisus group.</title>
        <authorList>
            <person name="Miller W.G."/>
            <person name="Yee E."/>
            <person name="Chapman M.H."/>
            <person name="Huynh S."/>
            <person name="Bono J.L."/>
            <person name="On S.L.W."/>
            <person name="StLeger J."/>
            <person name="Foster G."/>
            <person name="Parker C.T."/>
        </authorList>
    </citation>
    <scope>NUCLEOTIDE SEQUENCE [LARGE SCALE GENOMIC DNA]</scope>
    <source>
        <strain evidence="9">RM18021</strain>
    </source>
</reference>
<dbReference type="SUPFAM" id="SSF55486">
    <property type="entry name" value="Metalloproteases ('zincins'), catalytic domain"/>
    <property type="match status" value="1"/>
</dbReference>
<keyword evidence="7" id="KW-0698">rRNA processing</keyword>
<dbReference type="HAMAP" id="MF_00009">
    <property type="entry name" value="Endoribonucl_YbeY"/>
    <property type="match status" value="1"/>
</dbReference>
<dbReference type="GO" id="GO:0004222">
    <property type="term" value="F:metalloendopeptidase activity"/>
    <property type="evidence" value="ECO:0007669"/>
    <property type="project" value="InterPro"/>
</dbReference>
<keyword evidence="7" id="KW-0690">Ribosome biogenesis</keyword>
<dbReference type="GO" id="GO:0008270">
    <property type="term" value="F:zinc ion binding"/>
    <property type="evidence" value="ECO:0007669"/>
    <property type="project" value="UniProtKB-UniRule"/>
</dbReference>
<dbReference type="GO" id="GO:0006364">
    <property type="term" value="P:rRNA processing"/>
    <property type="evidence" value="ECO:0007669"/>
    <property type="project" value="UniProtKB-UniRule"/>
</dbReference>
<dbReference type="EMBL" id="CP017258">
    <property type="protein sequence ID" value="AQW86898.1"/>
    <property type="molecule type" value="Genomic_DNA"/>
</dbReference>
<dbReference type="InterPro" id="IPR023091">
    <property type="entry name" value="MetalPrtase_cat_dom_sf_prd"/>
</dbReference>
<evidence type="ECO:0000256" key="7">
    <source>
        <dbReference type="HAMAP-Rule" id="MF_00009"/>
    </source>
</evidence>
<evidence type="ECO:0000256" key="2">
    <source>
        <dbReference type="ARBA" id="ARBA00022722"/>
    </source>
</evidence>
<dbReference type="GeneID" id="56565675"/>
<sequence>MITCDETYPEILDKICDFLTPGDVDLCFVDNEEMRKVNLKERGFDKTTDVLSFPLVYQPHAPLGCILINVDLVEEKSNELGHSKEAEIALLFTHGLLHVLGYDHETDDGQMREKEEAVIAEFELPDSLIVRNS</sequence>
<comment type="subcellular location">
    <subcellularLocation>
        <location evidence="7">Cytoplasm</location>
    </subcellularLocation>
</comment>
<evidence type="ECO:0000313" key="8">
    <source>
        <dbReference type="EMBL" id="AQW86898.1"/>
    </source>
</evidence>
<feature type="binding site" evidence="7">
    <location>
        <position position="98"/>
    </location>
    <ligand>
        <name>Zn(2+)</name>
        <dbReference type="ChEBI" id="CHEBI:29105"/>
        <note>catalytic</note>
    </ligand>
</feature>
<evidence type="ECO:0000256" key="1">
    <source>
        <dbReference type="ARBA" id="ARBA00010875"/>
    </source>
</evidence>
<keyword evidence="2 7" id="KW-0540">Nuclease</keyword>
<dbReference type="KEGG" id="cpin:CPIN18020_0035"/>
<keyword evidence="7" id="KW-0963">Cytoplasm</keyword>
<dbReference type="GO" id="GO:0004521">
    <property type="term" value="F:RNA endonuclease activity"/>
    <property type="evidence" value="ECO:0007669"/>
    <property type="project" value="UniProtKB-UniRule"/>
</dbReference>
<name>A0A1S6U545_9BACT</name>
<dbReference type="GO" id="GO:0005737">
    <property type="term" value="C:cytoplasm"/>
    <property type="evidence" value="ECO:0007669"/>
    <property type="project" value="UniProtKB-SubCell"/>
</dbReference>
<dbReference type="Pfam" id="PF02130">
    <property type="entry name" value="YbeY"/>
    <property type="match status" value="1"/>
</dbReference>
<dbReference type="PANTHER" id="PTHR46986">
    <property type="entry name" value="ENDORIBONUCLEASE YBEY, CHLOROPLASTIC"/>
    <property type="match status" value="1"/>
</dbReference>
<evidence type="ECO:0000256" key="6">
    <source>
        <dbReference type="ARBA" id="ARBA00022833"/>
    </source>
</evidence>
<keyword evidence="9" id="KW-1185">Reference proteome</keyword>
<protein>
    <recommendedName>
        <fullName evidence="7">Endoribonuclease YbeY</fullName>
        <ecNumber evidence="7">3.1.-.-</ecNumber>
    </recommendedName>
</protein>